<reference evidence="4 5" key="1">
    <citation type="submission" date="2014-12" db="EMBL/GenBank/DDBJ databases">
        <title>16Stimator: statistical estimation of ribosomal gene copy numbers from draft genome assemblies.</title>
        <authorList>
            <person name="Perisin M.A."/>
            <person name="Vetter M."/>
            <person name="Gilbert J.A."/>
            <person name="Bergelson J."/>
        </authorList>
    </citation>
    <scope>NUCLEOTIDE SEQUENCE [LARGE SCALE GENOMIC DNA]</scope>
    <source>
        <strain evidence="4 5">MEDvA23</strain>
    </source>
</reference>
<dbReference type="PANTHER" id="PTHR47691">
    <property type="entry name" value="REGULATOR-RELATED"/>
    <property type="match status" value="1"/>
</dbReference>
<dbReference type="GO" id="GO:0006355">
    <property type="term" value="P:regulation of DNA-templated transcription"/>
    <property type="evidence" value="ECO:0007669"/>
    <property type="project" value="InterPro"/>
</dbReference>
<feature type="DNA-binding region" description="OmpR/PhoB-type" evidence="2">
    <location>
        <begin position="4"/>
        <end position="105"/>
    </location>
</feature>
<dbReference type="PANTHER" id="PTHR47691:SF3">
    <property type="entry name" value="HTH-TYPE TRANSCRIPTIONAL REGULATOR RV0890C-RELATED"/>
    <property type="match status" value="1"/>
</dbReference>
<dbReference type="InterPro" id="IPR049052">
    <property type="entry name" value="nSTAND1"/>
</dbReference>
<dbReference type="InterPro" id="IPR036388">
    <property type="entry name" value="WH-like_DNA-bd_sf"/>
</dbReference>
<keyword evidence="1 2" id="KW-0238">DNA-binding</keyword>
<evidence type="ECO:0000256" key="1">
    <source>
        <dbReference type="ARBA" id="ARBA00023125"/>
    </source>
</evidence>
<gene>
    <name evidence="4" type="ORF">RT97_08200</name>
</gene>
<dbReference type="GO" id="GO:0000160">
    <property type="term" value="P:phosphorelay signal transduction system"/>
    <property type="evidence" value="ECO:0007669"/>
    <property type="project" value="InterPro"/>
</dbReference>
<dbReference type="InterPro" id="IPR058852">
    <property type="entry name" value="HTH_77"/>
</dbReference>
<dbReference type="GO" id="GO:0003677">
    <property type="term" value="F:DNA binding"/>
    <property type="evidence" value="ECO:0007669"/>
    <property type="project" value="UniProtKB-UniRule"/>
</dbReference>
<evidence type="ECO:0000256" key="2">
    <source>
        <dbReference type="PROSITE-ProRule" id="PRU01091"/>
    </source>
</evidence>
<protein>
    <submittedName>
        <fullName evidence="4">Transcriptional regulator</fullName>
    </submittedName>
</protein>
<dbReference type="AlphaFoldDB" id="A0A0D0MYM6"/>
<dbReference type="Pfam" id="PF00486">
    <property type="entry name" value="Trans_reg_C"/>
    <property type="match status" value="1"/>
</dbReference>
<evidence type="ECO:0000259" key="3">
    <source>
        <dbReference type="PROSITE" id="PS51755"/>
    </source>
</evidence>
<evidence type="ECO:0000313" key="4">
    <source>
        <dbReference type="EMBL" id="KIQ34295.1"/>
    </source>
</evidence>
<dbReference type="RefSeq" id="WP_042578291.1">
    <property type="nucleotide sequence ID" value="NZ_JXQQ01000016.1"/>
</dbReference>
<dbReference type="Proteomes" id="UP000032067">
    <property type="component" value="Unassembled WGS sequence"/>
</dbReference>
<dbReference type="SUPFAM" id="SSF52540">
    <property type="entry name" value="P-loop containing nucleoside triphosphate hydrolases"/>
    <property type="match status" value="1"/>
</dbReference>
<proteinExistence type="predicted"/>
<evidence type="ECO:0000313" key="5">
    <source>
        <dbReference type="Proteomes" id="UP000032067"/>
    </source>
</evidence>
<dbReference type="CDD" id="cd00383">
    <property type="entry name" value="trans_reg_C"/>
    <property type="match status" value="1"/>
</dbReference>
<dbReference type="Gene3D" id="3.40.50.300">
    <property type="entry name" value="P-loop containing nucleotide triphosphate hydrolases"/>
    <property type="match status" value="1"/>
</dbReference>
<dbReference type="InterPro" id="IPR027417">
    <property type="entry name" value="P-loop_NTPase"/>
</dbReference>
<name>A0A0D0MYM6_VARPD</name>
<sequence>MSEVRRWRFGAFALWEGEQRLERDGQPLRLGSRALGLLVALVGRAGEVIGKDELLAAVWPDVVVEEASVRVHMSILRKALGPPGPQDGCVEWIANIPLRGYRFLGRVHCDFVPSAVAAQVAQAPQWDAPAALPARLSRLVGREVEVERLLGMLAESRLVTVAGPGGVGKTSVAICVAALYRERRQAPIGFVDLAPLTSQDHVLTTMARAIGVRGGVPDIEQAIVQRLEGQAMLLLVDNCEHVIERLSPLLDRFLAALPGLQVLATSREVLRVGGEHVFRLMPLAVQQFSTGSLAHALRSPAVQLLVERAEAAGASAFDDASSGPLTRICQQVDGIPLAIELVAARLGSQRVSDLAFRLDDHMRLHSTVGRAALARHRTLAATLDWSIGLLGDAELLLFRRLSVFRAYFGIEAALSVASSALDPDVASDALLSLASKSLVVYDTDQAADSPYRLLDTTRSYAQVLLVQAGERDPVSKSHALFMLDLMGVATADLASLDADAWTQRYRGCLDDVRAALDACIGHHDDMTIAGALTVASAPLWFRLSEVSEYRDRVRAALGHVDALKVPDRLTAGRLEIALYNALWHTGGTVPEMTQACERALACALEFKVKTLEFQARWGLCALNITRGAYSPALRHAQILSEFASHSTNAVTRNLSHRMLALASHFCGEFAEARAHAEAAADVDDAIRRNHANAFQPDARTTAMAILARTLWIEGDSRQAMATAIRCMEEAEALGHALSVCVALFWICPMAIWAGERSAARAWIDTMLLQTGSKGFAYWHDWALCYDDALKLGEVDDRGEHIDAVAAKVLAMDEPRREMMATFCDLWVDDDLLARAMRGEGQWSAAEVCRAAGRRKELQGNEAEAEVLYLQAHALARSQRALAWELRAAGALEGLRAGVAQR</sequence>
<dbReference type="PROSITE" id="PS51755">
    <property type="entry name" value="OMPR_PHOB"/>
    <property type="match status" value="1"/>
</dbReference>
<dbReference type="PRINTS" id="PR00364">
    <property type="entry name" value="DISEASERSIST"/>
</dbReference>
<dbReference type="InterPro" id="IPR001867">
    <property type="entry name" value="OmpR/PhoB-type_DNA-bd"/>
</dbReference>
<dbReference type="InterPro" id="IPR016032">
    <property type="entry name" value="Sig_transdc_resp-reg_C-effctor"/>
</dbReference>
<accession>A0A0D0MYM6</accession>
<dbReference type="SUPFAM" id="SSF46894">
    <property type="entry name" value="C-terminal effector domain of the bipartite response regulators"/>
    <property type="match status" value="1"/>
</dbReference>
<dbReference type="OrthoDB" id="9811542at2"/>
<feature type="domain" description="OmpR/PhoB-type" evidence="3">
    <location>
        <begin position="4"/>
        <end position="105"/>
    </location>
</feature>
<dbReference type="SMART" id="SM00862">
    <property type="entry name" value="Trans_reg_C"/>
    <property type="match status" value="1"/>
</dbReference>
<dbReference type="EMBL" id="JXQQ01000016">
    <property type="protein sequence ID" value="KIQ34295.1"/>
    <property type="molecule type" value="Genomic_DNA"/>
</dbReference>
<dbReference type="Pfam" id="PF20703">
    <property type="entry name" value="nSTAND1"/>
    <property type="match status" value="1"/>
</dbReference>
<dbReference type="Gene3D" id="1.10.10.10">
    <property type="entry name" value="Winged helix-like DNA-binding domain superfamily/Winged helix DNA-binding domain"/>
    <property type="match status" value="1"/>
</dbReference>
<organism evidence="4 5">
    <name type="scientific">Variovorax paradoxus</name>
    <dbReference type="NCBI Taxonomy" id="34073"/>
    <lineage>
        <taxon>Bacteria</taxon>
        <taxon>Pseudomonadati</taxon>
        <taxon>Pseudomonadota</taxon>
        <taxon>Betaproteobacteria</taxon>
        <taxon>Burkholderiales</taxon>
        <taxon>Comamonadaceae</taxon>
        <taxon>Variovorax</taxon>
    </lineage>
</organism>
<dbReference type="Pfam" id="PF25872">
    <property type="entry name" value="HTH_77"/>
    <property type="match status" value="1"/>
</dbReference>
<comment type="caution">
    <text evidence="4">The sequence shown here is derived from an EMBL/GenBank/DDBJ whole genome shotgun (WGS) entry which is preliminary data.</text>
</comment>